<name>A0A834EFB6_9CHIR</name>
<proteinExistence type="predicted"/>
<accession>A0A834EFB6</accession>
<dbReference type="AlphaFoldDB" id="A0A834EFB6"/>
<organism evidence="1 2">
    <name type="scientific">Phyllostomus discolor</name>
    <name type="common">pale spear-nosed bat</name>
    <dbReference type="NCBI Taxonomy" id="89673"/>
    <lineage>
        <taxon>Eukaryota</taxon>
        <taxon>Metazoa</taxon>
        <taxon>Chordata</taxon>
        <taxon>Craniata</taxon>
        <taxon>Vertebrata</taxon>
        <taxon>Euteleostomi</taxon>
        <taxon>Mammalia</taxon>
        <taxon>Eutheria</taxon>
        <taxon>Laurasiatheria</taxon>
        <taxon>Chiroptera</taxon>
        <taxon>Yangochiroptera</taxon>
        <taxon>Phyllostomidae</taxon>
        <taxon>Phyllostominae</taxon>
        <taxon>Phyllostomus</taxon>
    </lineage>
</organism>
<protein>
    <submittedName>
        <fullName evidence="1">Uncharacterized protein</fullName>
    </submittedName>
</protein>
<evidence type="ECO:0000313" key="1">
    <source>
        <dbReference type="EMBL" id="KAF6114756.1"/>
    </source>
</evidence>
<evidence type="ECO:0000313" key="2">
    <source>
        <dbReference type="Proteomes" id="UP000664940"/>
    </source>
</evidence>
<gene>
    <name evidence="1" type="ORF">HJG60_010690</name>
</gene>
<comment type="caution">
    <text evidence="1">The sequence shown here is derived from an EMBL/GenBank/DDBJ whole genome shotgun (WGS) entry which is preliminary data.</text>
</comment>
<dbReference type="EMBL" id="JABVXQ010000004">
    <property type="protein sequence ID" value="KAF6114756.1"/>
    <property type="molecule type" value="Genomic_DNA"/>
</dbReference>
<dbReference type="Proteomes" id="UP000664940">
    <property type="component" value="Unassembled WGS sequence"/>
</dbReference>
<reference evidence="1 2" key="1">
    <citation type="journal article" date="2020" name="Nature">
        <title>Six reference-quality genomes reveal evolution of bat adaptations.</title>
        <authorList>
            <person name="Jebb D."/>
            <person name="Huang Z."/>
            <person name="Pippel M."/>
            <person name="Hughes G.M."/>
            <person name="Lavrichenko K."/>
            <person name="Devanna P."/>
            <person name="Winkler S."/>
            <person name="Jermiin L.S."/>
            <person name="Skirmuntt E.C."/>
            <person name="Katzourakis A."/>
            <person name="Burkitt-Gray L."/>
            <person name="Ray D.A."/>
            <person name="Sullivan K.A.M."/>
            <person name="Roscito J.G."/>
            <person name="Kirilenko B.M."/>
            <person name="Davalos L.M."/>
            <person name="Corthals A.P."/>
            <person name="Power M.L."/>
            <person name="Jones G."/>
            <person name="Ransome R.D."/>
            <person name="Dechmann D.K.N."/>
            <person name="Locatelli A.G."/>
            <person name="Puechmaille S.J."/>
            <person name="Fedrigo O."/>
            <person name="Jarvis E.D."/>
            <person name="Hiller M."/>
            <person name="Vernes S.C."/>
            <person name="Myers E.W."/>
            <person name="Teeling E.C."/>
        </authorList>
    </citation>
    <scope>NUCLEOTIDE SEQUENCE [LARGE SCALE GENOMIC DNA]</scope>
    <source>
        <strain evidence="1">Bat1K_MPI-CBG_1</strain>
    </source>
</reference>
<sequence>MTGFWSPPQSGCFSLTLNPTTACPSVHHPHSLLVPSLPLIGTLQAPLDHAIFSSCEKRTPVTDKVKSGGGRRWSPSPLNVLWCTRSGSHITALVLSELLENSSSHLPPRSHLTSAHFSYLQSAQTVLPRPSVSMHTPSASWAPLPALRHLHVSLQGPSPIPRTPVGWVMGSSLGPGTLVSFTPSERMGVRNDLSVPSPASPPFLPRSDSHVSDHLALTALASSPLPHPTAHPSLWRQHALRGCSLLISTLTPYPPPYLQSLLPQLCPPQARQSEESEAEANAVVDTPRWDGSGPLPRPPFPHPFPPPPWDGMAGNPAPTALSWVNKRKGMRQVCLAAPAYPSSLGTLTCLPACLPVRLSLGGWGEKPCIPERQRS</sequence>